<dbReference type="Pfam" id="PF05167">
    <property type="entry name" value="DUF711"/>
    <property type="match status" value="1"/>
</dbReference>
<dbReference type="STRING" id="1423806.FD15_GL000355"/>
<dbReference type="PANTHER" id="PTHR37560:SF1">
    <property type="entry name" value="UPF0210 PROTEIN MJ1665"/>
    <property type="match status" value="1"/>
</dbReference>
<evidence type="ECO:0000313" key="2">
    <source>
        <dbReference type="EMBL" id="KRN06797.1"/>
    </source>
</evidence>
<accession>A0A023CYU2</accession>
<dbReference type="NCBIfam" id="NF003700">
    <property type="entry name" value="PRK05313.1"/>
    <property type="match status" value="1"/>
</dbReference>
<comment type="subunit">
    <text evidence="1">Homodimer.</text>
</comment>
<dbReference type="EMBL" id="AYZF01000008">
    <property type="protein sequence ID" value="KRN06797.1"/>
    <property type="molecule type" value="Genomic_DNA"/>
</dbReference>
<reference evidence="2 3" key="1">
    <citation type="journal article" date="2015" name="Genome Announc.">
        <title>Expanding the biotechnology potential of lactobacilli through comparative genomics of 213 strains and associated genera.</title>
        <authorList>
            <person name="Sun Z."/>
            <person name="Harris H.M."/>
            <person name="McCann A."/>
            <person name="Guo C."/>
            <person name="Argimon S."/>
            <person name="Zhang W."/>
            <person name="Yang X."/>
            <person name="Jeffery I.B."/>
            <person name="Cooney J.C."/>
            <person name="Kagawa T.F."/>
            <person name="Liu W."/>
            <person name="Song Y."/>
            <person name="Salvetti E."/>
            <person name="Wrobel A."/>
            <person name="Rasinkangas P."/>
            <person name="Parkhill J."/>
            <person name="Rea M.C."/>
            <person name="O'Sullivan O."/>
            <person name="Ritari J."/>
            <person name="Douillard F.P."/>
            <person name="Paul Ross R."/>
            <person name="Yang R."/>
            <person name="Briner A.E."/>
            <person name="Felis G.E."/>
            <person name="de Vos W.M."/>
            <person name="Barrangou R."/>
            <person name="Klaenhammer T.R."/>
            <person name="Caufield P.W."/>
            <person name="Cui Y."/>
            <person name="Zhang H."/>
            <person name="O'Toole P.W."/>
        </authorList>
    </citation>
    <scope>NUCLEOTIDE SEQUENCE [LARGE SCALE GENOMIC DNA]</scope>
    <source>
        <strain evidence="2 3">DSM 21376</strain>
    </source>
</reference>
<dbReference type="PANTHER" id="PTHR37560">
    <property type="entry name" value="UPF0210 PROTEIN SPR0218"/>
    <property type="match status" value="1"/>
</dbReference>
<dbReference type="InterPro" id="IPR007841">
    <property type="entry name" value="UPF0210"/>
</dbReference>
<dbReference type="HAMAP" id="MF_01221">
    <property type="entry name" value="UPF0210"/>
    <property type="match status" value="1"/>
</dbReference>
<evidence type="ECO:0000313" key="3">
    <source>
        <dbReference type="Proteomes" id="UP000050961"/>
    </source>
</evidence>
<gene>
    <name evidence="2" type="ORF">FD15_GL000355</name>
</gene>
<dbReference type="PATRIC" id="fig|1423806.3.peg.364"/>
<proteinExistence type="inferred from homology"/>
<comment type="caution">
    <text evidence="2">The sequence shown here is derived from an EMBL/GenBank/DDBJ whole genome shotgun (WGS) entry which is preliminary data.</text>
</comment>
<evidence type="ECO:0000256" key="1">
    <source>
        <dbReference type="HAMAP-Rule" id="MF_01221"/>
    </source>
</evidence>
<keyword evidence="3" id="KW-1185">Reference proteome</keyword>
<name>A0A023CYU2_9LACO</name>
<dbReference type="Gene3D" id="3.20.70.20">
    <property type="match status" value="1"/>
</dbReference>
<sequence>METEKIKETIHMISDENLDVRTITMGISLLDCIDSDSDVACERIYQKITTKAKNLVEVGHQIEIEYGIPIINKRISVTPISIVAAASNDKDYFKYAQTLDKAAKALGVNFIGGFSALVQKGYQTGDLKLIRSLPRVLAETDLVCASVNVGSTRSGINMDAVAEMGKVIKQASELSFMSNTKLVVFCNAVEDNPFMAGAFHGVGERDTVINVGVSGPGVVKHALEEVKGSPMDVVAETIKQTAFKVTRMGQLVGTLASERLGVPFGIVDLSLAPTPAVGDSVAQILEEIGLEQVGTHGTTAALALLNDAVKKGGIMACSHVGGLSGAFIPVSEDAGMIDGVNSGSLNIEKLEAMTAVCSVGLDMIAIPGKTPAETISAMIADEAAIGMINNKTTAVRVLPIQGKSVGDTVEFGGLLGHAPVMAVNSASSADMIHRGGLIPAPIHSFKN</sequence>
<dbReference type="AlphaFoldDB" id="A0A023CYU2"/>
<dbReference type="SUPFAM" id="SSF51998">
    <property type="entry name" value="PFL-like glycyl radical enzymes"/>
    <property type="match status" value="1"/>
</dbReference>
<dbReference type="CDD" id="cd08025">
    <property type="entry name" value="RNR_PFL_like_DUF711"/>
    <property type="match status" value="1"/>
</dbReference>
<dbReference type="eggNOG" id="COG2848">
    <property type="taxonomic scope" value="Bacteria"/>
</dbReference>
<protein>
    <recommendedName>
        <fullName evidence="1">UPF0210 protein FD15_GL000355</fullName>
    </recommendedName>
</protein>
<dbReference type="OrthoDB" id="9763001at2"/>
<dbReference type="Proteomes" id="UP000050961">
    <property type="component" value="Unassembled WGS sequence"/>
</dbReference>
<comment type="similarity">
    <text evidence="1">Belongs to the UPF0210 family.</text>
</comment>
<organism evidence="2 3">
    <name type="scientific">Liquorilactobacillus sucicola DSM 21376 = JCM 15457</name>
    <dbReference type="NCBI Taxonomy" id="1423806"/>
    <lineage>
        <taxon>Bacteria</taxon>
        <taxon>Bacillati</taxon>
        <taxon>Bacillota</taxon>
        <taxon>Bacilli</taxon>
        <taxon>Lactobacillales</taxon>
        <taxon>Lactobacillaceae</taxon>
        <taxon>Liquorilactobacillus</taxon>
    </lineage>
</organism>
<dbReference type="RefSeq" id="WP_034989510.1">
    <property type="nucleotide sequence ID" value="NZ_AYZF01000008.1"/>
</dbReference>